<dbReference type="EMBL" id="BAAALT010000101">
    <property type="protein sequence ID" value="GAA1810307.1"/>
    <property type="molecule type" value="Genomic_DNA"/>
</dbReference>
<proteinExistence type="predicted"/>
<dbReference type="Proteomes" id="UP001500218">
    <property type="component" value="Unassembled WGS sequence"/>
</dbReference>
<evidence type="ECO:0000313" key="1">
    <source>
        <dbReference type="EMBL" id="GAA1810307.1"/>
    </source>
</evidence>
<keyword evidence="2" id="KW-1185">Reference proteome</keyword>
<accession>A0ABN2M5H3</accession>
<gene>
    <name evidence="1" type="ORF">GCM10009682_34950</name>
</gene>
<comment type="caution">
    <text evidence="1">The sequence shown here is derived from an EMBL/GenBank/DDBJ whole genome shotgun (WGS) entry which is preliminary data.</text>
</comment>
<protein>
    <submittedName>
        <fullName evidence="1">Uncharacterized protein</fullName>
    </submittedName>
</protein>
<sequence length="368" mass="40214">MSRTLPPLITEAEALSVAGAGLHRYEMGPALIGAGPDATVVIVGSGDNPGVSGVQDSTKVLLRGDRIPDLHSRFIFRGPLPIHVFAYLNQGCLPLGTALCRATTSYSADFNHAELELDQPLTREMLDAVRPVPAPGPVPGVEWVGLVESDPMQALESFVLGWFPAEEDKLTQEACTVGELDNLPDALAAYHRLARLRPAILRFVDPILKEPRRASGPLGDRLISAVWNEGGMDWSIPWPPRKSGEADPRVWLTDDPRAVVPETILEAEPLSRFLLQFTLNEAMNAAPYHAWSYCTPTARLDALLSMLLPIPLSPFLPTYTAERFFVTPGLLTQVGGDENEAFVSFAALHRATLTPLLEHGFRWSRFDG</sequence>
<name>A0ABN2M5H3_9ACTN</name>
<dbReference type="RefSeq" id="WP_344132752.1">
    <property type="nucleotide sequence ID" value="NZ_BAAALT010000101.1"/>
</dbReference>
<evidence type="ECO:0000313" key="2">
    <source>
        <dbReference type="Proteomes" id="UP001500218"/>
    </source>
</evidence>
<organism evidence="1 2">
    <name type="scientific">Luedemannella flava</name>
    <dbReference type="NCBI Taxonomy" id="349316"/>
    <lineage>
        <taxon>Bacteria</taxon>
        <taxon>Bacillati</taxon>
        <taxon>Actinomycetota</taxon>
        <taxon>Actinomycetes</taxon>
        <taxon>Micromonosporales</taxon>
        <taxon>Micromonosporaceae</taxon>
        <taxon>Luedemannella</taxon>
    </lineage>
</organism>
<reference evidence="1 2" key="1">
    <citation type="journal article" date="2019" name="Int. J. Syst. Evol. Microbiol.">
        <title>The Global Catalogue of Microorganisms (GCM) 10K type strain sequencing project: providing services to taxonomists for standard genome sequencing and annotation.</title>
        <authorList>
            <consortium name="The Broad Institute Genomics Platform"/>
            <consortium name="The Broad Institute Genome Sequencing Center for Infectious Disease"/>
            <person name="Wu L."/>
            <person name="Ma J."/>
        </authorList>
    </citation>
    <scope>NUCLEOTIDE SEQUENCE [LARGE SCALE GENOMIC DNA]</scope>
    <source>
        <strain evidence="1 2">JCM 13250</strain>
    </source>
</reference>